<dbReference type="InterPro" id="IPR036537">
    <property type="entry name" value="Adaptor_Cbl_N_dom_sf"/>
</dbReference>
<dbReference type="Gene3D" id="1.25.40.10">
    <property type="entry name" value="Tetratricopeptide repeat domain"/>
    <property type="match status" value="1"/>
</dbReference>
<dbReference type="CDD" id="cd21037">
    <property type="entry name" value="MLKL_NTD"/>
    <property type="match status" value="1"/>
</dbReference>
<dbReference type="SUPFAM" id="SSF48452">
    <property type="entry name" value="TPR-like"/>
    <property type="match status" value="1"/>
</dbReference>
<evidence type="ECO:0000313" key="3">
    <source>
        <dbReference type="Proteomes" id="UP000054166"/>
    </source>
</evidence>
<gene>
    <name evidence="2" type="ORF">PILCRDRAFT_4924</name>
</gene>
<dbReference type="InParanoid" id="A0A0C3G3F3"/>
<dbReference type="AlphaFoldDB" id="A0A0C3G3F3"/>
<name>A0A0C3G3F3_PILCF</name>
<reference evidence="3" key="2">
    <citation type="submission" date="2015-01" db="EMBL/GenBank/DDBJ databases">
        <title>Evolutionary Origins and Diversification of the Mycorrhizal Mutualists.</title>
        <authorList>
            <consortium name="DOE Joint Genome Institute"/>
            <consortium name="Mycorrhizal Genomics Consortium"/>
            <person name="Kohler A."/>
            <person name="Kuo A."/>
            <person name="Nagy L.G."/>
            <person name="Floudas D."/>
            <person name="Copeland A."/>
            <person name="Barry K.W."/>
            <person name="Cichocki N."/>
            <person name="Veneault-Fourrey C."/>
            <person name="LaButti K."/>
            <person name="Lindquist E.A."/>
            <person name="Lipzen A."/>
            <person name="Lundell T."/>
            <person name="Morin E."/>
            <person name="Murat C."/>
            <person name="Riley R."/>
            <person name="Ohm R."/>
            <person name="Sun H."/>
            <person name="Tunlid A."/>
            <person name="Henrissat B."/>
            <person name="Grigoriev I.V."/>
            <person name="Hibbett D.S."/>
            <person name="Martin F."/>
        </authorList>
    </citation>
    <scope>NUCLEOTIDE SEQUENCE [LARGE SCALE GENOMIC DNA]</scope>
    <source>
        <strain evidence="3">F 1598</strain>
    </source>
</reference>
<protein>
    <recommendedName>
        <fullName evidence="4">AAA+ ATPase domain-containing protein</fullName>
    </recommendedName>
</protein>
<dbReference type="GO" id="GO:0007166">
    <property type="term" value="P:cell surface receptor signaling pathway"/>
    <property type="evidence" value="ECO:0007669"/>
    <property type="project" value="InterPro"/>
</dbReference>
<dbReference type="SUPFAM" id="SSF52540">
    <property type="entry name" value="P-loop containing nucleoside triphosphate hydrolases"/>
    <property type="match status" value="1"/>
</dbReference>
<dbReference type="HOGENOM" id="CLU_006580_0_0_1"/>
<dbReference type="STRING" id="765440.A0A0C3G3F3"/>
<dbReference type="InterPro" id="IPR011990">
    <property type="entry name" value="TPR-like_helical_dom_sf"/>
</dbReference>
<dbReference type="Proteomes" id="UP000054166">
    <property type="component" value="Unassembled WGS sequence"/>
</dbReference>
<dbReference type="PANTHER" id="PTHR47691:SF3">
    <property type="entry name" value="HTH-TYPE TRANSCRIPTIONAL REGULATOR RV0890C-RELATED"/>
    <property type="match status" value="1"/>
</dbReference>
<evidence type="ECO:0000256" key="1">
    <source>
        <dbReference type="SAM" id="MobiDB-lite"/>
    </source>
</evidence>
<keyword evidence="3" id="KW-1185">Reference proteome</keyword>
<organism evidence="2 3">
    <name type="scientific">Piloderma croceum (strain F 1598)</name>
    <dbReference type="NCBI Taxonomy" id="765440"/>
    <lineage>
        <taxon>Eukaryota</taxon>
        <taxon>Fungi</taxon>
        <taxon>Dikarya</taxon>
        <taxon>Basidiomycota</taxon>
        <taxon>Agaricomycotina</taxon>
        <taxon>Agaricomycetes</taxon>
        <taxon>Agaricomycetidae</taxon>
        <taxon>Atheliales</taxon>
        <taxon>Atheliaceae</taxon>
        <taxon>Piloderma</taxon>
    </lineage>
</organism>
<dbReference type="Gene3D" id="3.40.50.300">
    <property type="entry name" value="P-loop containing nucleotide triphosphate hydrolases"/>
    <property type="match status" value="1"/>
</dbReference>
<sequence length="737" mass="82641">MHGDSADDPPQHASSSSTPFHHEMKRRLLALKSRVAVNDGSRNERRQDWRSPALDNARTVCQLLSSLGSGAINVPGLQAAGQVGMQIIDIIRKAKGNRSDYDDLVTRIVQLLDPIRKALENQSFVDVDLSLTEDLERFTEDLRRIRDILELQADRNAAGRALNSVGDGEDIIRCKELVDQSFKRFEVYTSIALRMDAIYLRRGLDEIRLHDTRHSETPVIPNNPPDVFPPSQPVAPEIFFGRDDIVSDFASVILRNQQTKIAILGTGGIGKTSTALHILHHQDVIDRYDNRRYFVGCDAATSAESLATLILRIIQSPSVAGENILTVLHRALLAAPLTLLLLDNFESVWDISSGRDLVLDLLQKIGNARHVSLMITMRGTVPPAGIVWTRFESLPPLSPLDAKSMFLAINPSLDNGGCEDARYLDVLLAEMDHIPLAVRLLAQVCIGFSPQYMLTRWREERTAMLRTHEATPGKLESIEVSISLSLATLDLTSNPDAVQLLGILCQLPDGLRDWEERLPLILIGTGHQNFRHLVHLLHKTALVYTMGSRLKVLSPIRHFINHHYKASSEHTRRLEIYFWKLIHRYATISLGPDFPRTKEIIEPEMGNIRSLIKNAVETHPSTDLVNIVLEVSDFLLNTVPSTELLDSIMVVVKEIGSPIQQAFVSQRMGDILYMQTKYPEASHTLTETRRQFLEIGDVLGAAQCSRSLGDILRMQDKYPEASDTLTETRRQFLEIGD</sequence>
<feature type="non-terminal residue" evidence="2">
    <location>
        <position position="737"/>
    </location>
</feature>
<dbReference type="EMBL" id="KN832982">
    <property type="protein sequence ID" value="KIM86429.1"/>
    <property type="molecule type" value="Genomic_DNA"/>
</dbReference>
<dbReference type="InterPro" id="IPR059179">
    <property type="entry name" value="MLKL-like_MCAfunc"/>
</dbReference>
<feature type="region of interest" description="Disordered" evidence="1">
    <location>
        <begin position="1"/>
        <end position="23"/>
    </location>
</feature>
<dbReference type="OrthoDB" id="431454at2759"/>
<dbReference type="PANTHER" id="PTHR47691">
    <property type="entry name" value="REGULATOR-RELATED"/>
    <property type="match status" value="1"/>
</dbReference>
<reference evidence="2 3" key="1">
    <citation type="submission" date="2014-04" db="EMBL/GenBank/DDBJ databases">
        <authorList>
            <consortium name="DOE Joint Genome Institute"/>
            <person name="Kuo A."/>
            <person name="Tarkka M."/>
            <person name="Buscot F."/>
            <person name="Kohler A."/>
            <person name="Nagy L.G."/>
            <person name="Floudas D."/>
            <person name="Copeland A."/>
            <person name="Barry K.W."/>
            <person name="Cichocki N."/>
            <person name="Veneault-Fourrey C."/>
            <person name="LaButti K."/>
            <person name="Lindquist E.A."/>
            <person name="Lipzen A."/>
            <person name="Lundell T."/>
            <person name="Morin E."/>
            <person name="Murat C."/>
            <person name="Sun H."/>
            <person name="Tunlid A."/>
            <person name="Henrissat B."/>
            <person name="Grigoriev I.V."/>
            <person name="Hibbett D.S."/>
            <person name="Martin F."/>
            <person name="Nordberg H.P."/>
            <person name="Cantor M.N."/>
            <person name="Hua S.X."/>
        </authorList>
    </citation>
    <scope>NUCLEOTIDE SEQUENCE [LARGE SCALE GENOMIC DNA]</scope>
    <source>
        <strain evidence="2 3">F 1598</strain>
    </source>
</reference>
<accession>A0A0C3G3F3</accession>
<dbReference type="InterPro" id="IPR027417">
    <property type="entry name" value="P-loop_NTPase"/>
</dbReference>
<proteinExistence type="predicted"/>
<dbReference type="Gene3D" id="1.20.930.20">
    <property type="entry name" value="Adaptor protein Cbl, N-terminal domain"/>
    <property type="match status" value="1"/>
</dbReference>
<evidence type="ECO:0008006" key="4">
    <source>
        <dbReference type="Google" id="ProtNLM"/>
    </source>
</evidence>
<evidence type="ECO:0000313" key="2">
    <source>
        <dbReference type="EMBL" id="KIM86429.1"/>
    </source>
</evidence>